<dbReference type="AlphaFoldDB" id="A0A426XG56"/>
<proteinExistence type="predicted"/>
<evidence type="ECO:0000313" key="2">
    <source>
        <dbReference type="Proteomes" id="UP000287651"/>
    </source>
</evidence>
<name>A0A426XG56_ENSVE</name>
<evidence type="ECO:0000313" key="1">
    <source>
        <dbReference type="EMBL" id="RRT38469.1"/>
    </source>
</evidence>
<gene>
    <name evidence="1" type="ORF">B296_00035530</name>
</gene>
<dbReference type="Proteomes" id="UP000287651">
    <property type="component" value="Unassembled WGS sequence"/>
</dbReference>
<comment type="caution">
    <text evidence="1">The sequence shown here is derived from an EMBL/GenBank/DDBJ whole genome shotgun (WGS) entry which is preliminary data.</text>
</comment>
<protein>
    <submittedName>
        <fullName evidence="1">Uncharacterized protein</fullName>
    </submittedName>
</protein>
<organism evidence="1 2">
    <name type="scientific">Ensete ventricosum</name>
    <name type="common">Abyssinian banana</name>
    <name type="synonym">Musa ensete</name>
    <dbReference type="NCBI Taxonomy" id="4639"/>
    <lineage>
        <taxon>Eukaryota</taxon>
        <taxon>Viridiplantae</taxon>
        <taxon>Streptophyta</taxon>
        <taxon>Embryophyta</taxon>
        <taxon>Tracheophyta</taxon>
        <taxon>Spermatophyta</taxon>
        <taxon>Magnoliopsida</taxon>
        <taxon>Liliopsida</taxon>
        <taxon>Zingiberales</taxon>
        <taxon>Musaceae</taxon>
        <taxon>Ensete</taxon>
    </lineage>
</organism>
<dbReference type="EMBL" id="AMZH03021178">
    <property type="protein sequence ID" value="RRT38469.1"/>
    <property type="molecule type" value="Genomic_DNA"/>
</dbReference>
<sequence>MGKCTSHKRWEWACVPLRACVSALLCLGLHLRLRSTLGTTASSLTERRAGSEGRLLPWEISPLRSFRGEFKRGRPVVAPVISDSSGQMQHSASHPLFQRAVPPLASSQRPALVASQRNAPLQQSQWERVAPQPLVTSQREGVAPHQQLLVPPQQLRPVSHQGVPPLISYR</sequence>
<accession>A0A426XG56</accession>
<reference evidence="1 2" key="1">
    <citation type="journal article" date="2014" name="Agronomy (Basel)">
        <title>A Draft Genome Sequence for Ensete ventricosum, the Drought-Tolerant Tree Against Hunger.</title>
        <authorList>
            <person name="Harrison J."/>
            <person name="Moore K.A."/>
            <person name="Paszkiewicz K."/>
            <person name="Jones T."/>
            <person name="Grant M."/>
            <person name="Ambacheew D."/>
            <person name="Muzemil S."/>
            <person name="Studholme D.J."/>
        </authorList>
    </citation>
    <scope>NUCLEOTIDE SEQUENCE [LARGE SCALE GENOMIC DNA]</scope>
</reference>